<gene>
    <name evidence="2" type="ORF">pipiens_000644</name>
</gene>
<feature type="non-terminal residue" evidence="2">
    <location>
        <position position="24"/>
    </location>
</feature>
<keyword evidence="3" id="KW-1185">Reference proteome</keyword>
<evidence type="ECO:0000313" key="2">
    <source>
        <dbReference type="EMBL" id="KAL1376301.1"/>
    </source>
</evidence>
<sequence length="24" mass="2800">MKLDKSLGWRLTGRRTELRTSPTP</sequence>
<protein>
    <submittedName>
        <fullName evidence="2">Uncharacterized protein</fullName>
    </submittedName>
</protein>
<evidence type="ECO:0000313" key="3">
    <source>
        <dbReference type="Proteomes" id="UP001562425"/>
    </source>
</evidence>
<dbReference type="Proteomes" id="UP001562425">
    <property type="component" value="Unassembled WGS sequence"/>
</dbReference>
<dbReference type="EMBL" id="JBEHCU010011785">
    <property type="protein sequence ID" value="KAL1376301.1"/>
    <property type="molecule type" value="Genomic_DNA"/>
</dbReference>
<organism evidence="2 3">
    <name type="scientific">Culex pipiens pipiens</name>
    <name type="common">Northern house mosquito</name>
    <dbReference type="NCBI Taxonomy" id="38569"/>
    <lineage>
        <taxon>Eukaryota</taxon>
        <taxon>Metazoa</taxon>
        <taxon>Ecdysozoa</taxon>
        <taxon>Arthropoda</taxon>
        <taxon>Hexapoda</taxon>
        <taxon>Insecta</taxon>
        <taxon>Pterygota</taxon>
        <taxon>Neoptera</taxon>
        <taxon>Endopterygota</taxon>
        <taxon>Diptera</taxon>
        <taxon>Nematocera</taxon>
        <taxon>Culicoidea</taxon>
        <taxon>Culicidae</taxon>
        <taxon>Culicinae</taxon>
        <taxon>Culicini</taxon>
        <taxon>Culex</taxon>
        <taxon>Culex</taxon>
    </lineage>
</organism>
<dbReference type="AlphaFoldDB" id="A0ABD1CIT6"/>
<evidence type="ECO:0000256" key="1">
    <source>
        <dbReference type="SAM" id="MobiDB-lite"/>
    </source>
</evidence>
<feature type="region of interest" description="Disordered" evidence="1">
    <location>
        <begin position="1"/>
        <end position="24"/>
    </location>
</feature>
<proteinExistence type="predicted"/>
<comment type="caution">
    <text evidence="2">The sequence shown here is derived from an EMBL/GenBank/DDBJ whole genome shotgun (WGS) entry which is preliminary data.</text>
</comment>
<reference evidence="2 3" key="1">
    <citation type="submission" date="2024-05" db="EMBL/GenBank/DDBJ databases">
        <title>Culex pipiens pipiens assembly and annotation.</title>
        <authorList>
            <person name="Alout H."/>
            <person name="Durand T."/>
        </authorList>
    </citation>
    <scope>NUCLEOTIDE SEQUENCE [LARGE SCALE GENOMIC DNA]</scope>
    <source>
        <strain evidence="2">HA-2024</strain>
        <tissue evidence="2">Whole body</tissue>
    </source>
</reference>
<name>A0ABD1CIT6_CULPP</name>
<accession>A0ABD1CIT6</accession>